<evidence type="ECO:0000256" key="9">
    <source>
        <dbReference type="ARBA" id="ARBA00031076"/>
    </source>
</evidence>
<dbReference type="Gene3D" id="3.20.20.80">
    <property type="entry name" value="Glycosidases"/>
    <property type="match status" value="1"/>
</dbReference>
<dbReference type="InterPro" id="IPR006047">
    <property type="entry name" value="GH13_cat_dom"/>
</dbReference>
<dbReference type="InterPro" id="IPR017853">
    <property type="entry name" value="GH"/>
</dbReference>
<comment type="similarity">
    <text evidence="1">Belongs to the glycosyl hydrolase 13 family.</text>
</comment>
<dbReference type="OrthoDB" id="9761875at2"/>
<dbReference type="SUPFAM" id="SSF49452">
    <property type="entry name" value="Starch-binding domain-like"/>
    <property type="match status" value="2"/>
</dbReference>
<evidence type="ECO:0000256" key="7">
    <source>
        <dbReference type="ARBA" id="ARBA00024062"/>
    </source>
</evidence>
<dbReference type="InterPro" id="IPR049117">
    <property type="entry name" value="pulA_all-beta"/>
</dbReference>
<evidence type="ECO:0000256" key="3">
    <source>
        <dbReference type="ARBA" id="ARBA00022801"/>
    </source>
</evidence>
<dbReference type="CDD" id="cd02860">
    <property type="entry name" value="E_set_Pullulanase"/>
    <property type="match status" value="1"/>
</dbReference>
<dbReference type="SUPFAM" id="SSF81296">
    <property type="entry name" value="E set domains"/>
    <property type="match status" value="1"/>
</dbReference>
<dbReference type="InterPro" id="IPR013784">
    <property type="entry name" value="Carb-bd-like_fold"/>
</dbReference>
<evidence type="ECO:0000313" key="13">
    <source>
        <dbReference type="Proteomes" id="UP000199544"/>
    </source>
</evidence>
<proteinExistence type="inferred from homology"/>
<dbReference type="Pfam" id="PF03714">
    <property type="entry name" value="PUD"/>
    <property type="match status" value="2"/>
</dbReference>
<evidence type="ECO:0000313" key="12">
    <source>
        <dbReference type="EMBL" id="SDM49338.1"/>
    </source>
</evidence>
<dbReference type="EC" id="3.2.1.41" evidence="7"/>
<keyword evidence="4" id="KW-0106">Calcium</keyword>
<feature type="domain" description="Glycosyl hydrolase family 13 catalytic" evidence="11">
    <location>
        <begin position="500"/>
        <end position="871"/>
    </location>
</feature>
<evidence type="ECO:0000256" key="10">
    <source>
        <dbReference type="SAM" id="Phobius"/>
    </source>
</evidence>
<dbReference type="SUPFAM" id="SSF51445">
    <property type="entry name" value="(Trans)glycosidases"/>
    <property type="match status" value="1"/>
</dbReference>
<gene>
    <name evidence="12" type="ORF">SAMN04488137_0401</name>
</gene>
<dbReference type="Gene3D" id="2.60.40.1180">
    <property type="entry name" value="Golgi alpha-mannosidase II"/>
    <property type="match status" value="1"/>
</dbReference>
<keyword evidence="2" id="KW-0732">Signal</keyword>
<dbReference type="InterPro" id="IPR013783">
    <property type="entry name" value="Ig-like_fold"/>
</dbReference>
<evidence type="ECO:0000256" key="1">
    <source>
        <dbReference type="ARBA" id="ARBA00008061"/>
    </source>
</evidence>
<dbReference type="CDD" id="cd11341">
    <property type="entry name" value="AmyAc_Pullulanase_LD-like"/>
    <property type="match status" value="1"/>
</dbReference>
<keyword evidence="3" id="KW-0378">Hydrolase</keyword>
<organism evidence="12 13">
    <name type="scientific">Fictibacillus solisalsi</name>
    <dbReference type="NCBI Taxonomy" id="459525"/>
    <lineage>
        <taxon>Bacteria</taxon>
        <taxon>Bacillati</taxon>
        <taxon>Bacillota</taxon>
        <taxon>Bacilli</taxon>
        <taxon>Bacillales</taxon>
        <taxon>Fictibacillaceae</taxon>
        <taxon>Fictibacillus</taxon>
    </lineage>
</organism>
<evidence type="ECO:0000256" key="2">
    <source>
        <dbReference type="ARBA" id="ARBA00022729"/>
    </source>
</evidence>
<dbReference type="AlphaFoldDB" id="A0A1G9TP83"/>
<dbReference type="EMBL" id="FNHW01000001">
    <property type="protein sequence ID" value="SDM49338.1"/>
    <property type="molecule type" value="Genomic_DNA"/>
</dbReference>
<dbReference type="Gene3D" id="2.60.40.10">
    <property type="entry name" value="Immunoglobulins"/>
    <property type="match status" value="1"/>
</dbReference>
<dbReference type="SMR" id="A0A1G9TP83"/>
<protein>
    <recommendedName>
        <fullName evidence="7">pullulanase</fullName>
        <ecNumber evidence="7">3.2.1.41</ecNumber>
    </recommendedName>
    <alternativeName>
        <fullName evidence="8">Alpha-dextrin endo-1,6-alpha-glucosidase</fullName>
    </alternativeName>
    <alternativeName>
        <fullName evidence="9">Pullulan 6-glucanohydrolase</fullName>
    </alternativeName>
</protein>
<evidence type="ECO:0000256" key="8">
    <source>
        <dbReference type="ARBA" id="ARBA00029618"/>
    </source>
</evidence>
<dbReference type="InterPro" id="IPR011840">
    <property type="entry name" value="PulA_typeI"/>
</dbReference>
<dbReference type="NCBIfam" id="TIGR02104">
    <property type="entry name" value="pulA_typeI"/>
    <property type="match status" value="1"/>
</dbReference>
<dbReference type="CDD" id="cd10315">
    <property type="entry name" value="CBM41_pullulanase"/>
    <property type="match status" value="2"/>
</dbReference>
<dbReference type="InterPro" id="IPR005323">
    <property type="entry name" value="CBM41_pullulanase"/>
</dbReference>
<reference evidence="13" key="1">
    <citation type="submission" date="2016-10" db="EMBL/GenBank/DDBJ databases">
        <authorList>
            <person name="Varghese N."/>
            <person name="Submissions S."/>
        </authorList>
    </citation>
    <scope>NUCLEOTIDE SEQUENCE [LARGE SCALE GENOMIC DNA]</scope>
    <source>
        <strain evidence="13">CGMCC 1.6854</strain>
    </source>
</reference>
<feature type="transmembrane region" description="Helical" evidence="10">
    <location>
        <begin position="9"/>
        <end position="29"/>
    </location>
</feature>
<dbReference type="Gene3D" id="2.60.40.1110">
    <property type="match status" value="2"/>
</dbReference>
<dbReference type="PANTHER" id="PTHR43002">
    <property type="entry name" value="GLYCOGEN DEBRANCHING ENZYME"/>
    <property type="match status" value="1"/>
</dbReference>
<keyword evidence="10" id="KW-0472">Membrane</keyword>
<dbReference type="GO" id="GO:0030246">
    <property type="term" value="F:carbohydrate binding"/>
    <property type="evidence" value="ECO:0007669"/>
    <property type="project" value="InterPro"/>
</dbReference>
<keyword evidence="10" id="KW-0812">Transmembrane</keyword>
<accession>A0A1G9TP83</accession>
<dbReference type="Pfam" id="PF21653">
    <property type="entry name" value="pulA_all-beta"/>
    <property type="match status" value="1"/>
</dbReference>
<dbReference type="SMART" id="SM00642">
    <property type="entry name" value="Aamy"/>
    <property type="match status" value="1"/>
</dbReference>
<dbReference type="InterPro" id="IPR014756">
    <property type="entry name" value="Ig_E-set"/>
</dbReference>
<dbReference type="GO" id="GO:0005975">
    <property type="term" value="P:carbohydrate metabolic process"/>
    <property type="evidence" value="ECO:0007669"/>
    <property type="project" value="InterPro"/>
</dbReference>
<dbReference type="Pfam" id="PF00128">
    <property type="entry name" value="Alpha-amylase"/>
    <property type="match status" value="1"/>
</dbReference>
<comment type="catalytic activity">
    <reaction evidence="6">
        <text>Hydrolysis of (1-&gt;6)-alpha-D-glucosidic linkages in pullulan, amylopectin and glycogen, and in the alpha- and beta-limit dextrins of amylopectin and glycogen.</text>
        <dbReference type="EC" id="3.2.1.41"/>
    </reaction>
</comment>
<keyword evidence="5" id="KW-0326">Glycosidase</keyword>
<dbReference type="InterPro" id="IPR004193">
    <property type="entry name" value="Glyco_hydro_13_N"/>
</dbReference>
<dbReference type="RefSeq" id="WP_090232152.1">
    <property type="nucleotide sequence ID" value="NZ_FNHW01000001.1"/>
</dbReference>
<evidence type="ECO:0000259" key="11">
    <source>
        <dbReference type="SMART" id="SM00642"/>
    </source>
</evidence>
<sequence length="971" mass="109739">MAGIKIRRFVSLVSIFTLLIGIFFSFYSVQSFAEMNSATGKTKVIIHYKPSDGNMKDWNVWVFPEGGEGKAYPFTGEDKFGKMAEIELDGTYKKVGFIVRTDSWEKDGGDRFIDITGGEGEVWVKSGDDNTYTEPPDGEYRDLPAFEKLNVKVHYFRYDNQYDGWNLWTWPENGEGKAVQFTEEDEFGKAASIQMENLKDVHKLGFIVRKSIPGNDWAEKEFNDRYVTKFKEDGSAEVWIAQGQQRIYYDKDLVDRTPKIVKASIDGFREITFETNFPFDVKEHGISLTGGASIKQVVSADNQAGDFTNKVKIITANDLDLTNVYKVSKKNFGEVVVQTGKVVRTPEFDNKFFYGGDDLGNSYSKKETKFRLWAPTASEANLVMYKSWQDEKGTELPLKKGKRGTWKGTLKGNHEGLIYTYKVKIGDQWNEAVDPYARAVTVNGQKGAVINLDKTDPKHFHKRMKAFTPEDAIIYELHVRDLSMHPKSGIKNKGKFLGVAEENTTGPEGVKTGLSHIRDLGVTHVQLLPIYDYKTVDETRLDQPQFNWGYDPQNYNAPEGSYSTDPYRPAVRIKEMKQMVNTLHHNNLRVIMDVVYNHMFSADESNFQKLVPGYYFRYNEDGTLANGTGVGNDTASERKMMRKFIVESVSYWAKEYNLDGFRFDLMGIHDVETMNQVRKALNKIDPSIIVLGEGWDLNTPLDPSLKANQKNAGKMNGIAHFNDGIRDSLKGSVFEDTDKGFVNGKPDTEEAIKEGIKAGIDYPSTMATYKDPEQVITYVEAHDNHTLWDKLQLTNPESSVDTRKKMHKLASSIILTSQGISFLHAGQEFMRTKGGDHNSYKSPDAVNQLDWQRRADFSKEVDYMKGLIKLRKGHPAFRMRTAADIRSHIEFLPAPKNTVAYDLKGHANKDRSKDLVVLYNANTSVQTISLPKPGPWRVLANGEEAGNKPLGIVMGKTVKVPALSTIVLDGR</sequence>
<keyword evidence="13" id="KW-1185">Reference proteome</keyword>
<dbReference type="Pfam" id="PF02922">
    <property type="entry name" value="CBM_48"/>
    <property type="match status" value="1"/>
</dbReference>
<dbReference type="STRING" id="459525.SAMN04488137_0401"/>
<evidence type="ECO:0000256" key="6">
    <source>
        <dbReference type="ARBA" id="ARBA00023965"/>
    </source>
</evidence>
<evidence type="ECO:0000256" key="5">
    <source>
        <dbReference type="ARBA" id="ARBA00023295"/>
    </source>
</evidence>
<name>A0A1G9TP83_9BACL</name>
<dbReference type="Gene3D" id="2.60.40.2320">
    <property type="match status" value="1"/>
</dbReference>
<dbReference type="Proteomes" id="UP000199544">
    <property type="component" value="Unassembled WGS sequence"/>
</dbReference>
<evidence type="ECO:0000256" key="4">
    <source>
        <dbReference type="ARBA" id="ARBA00022837"/>
    </source>
</evidence>
<keyword evidence="10" id="KW-1133">Transmembrane helix</keyword>
<dbReference type="GO" id="GO:0051060">
    <property type="term" value="F:pullulanase activity"/>
    <property type="evidence" value="ECO:0007669"/>
    <property type="project" value="UniProtKB-EC"/>
</dbReference>
<dbReference type="InterPro" id="IPR013780">
    <property type="entry name" value="Glyco_hydro_b"/>
</dbReference>